<evidence type="ECO:0000256" key="3">
    <source>
        <dbReference type="SAM" id="Coils"/>
    </source>
</evidence>
<gene>
    <name evidence="4" type="ORF">CINC_LOCUS7512</name>
</gene>
<evidence type="ECO:0000313" key="5">
    <source>
        <dbReference type="Proteomes" id="UP001154114"/>
    </source>
</evidence>
<dbReference type="AlphaFoldDB" id="A0A9P0FT58"/>
<reference evidence="4" key="1">
    <citation type="submission" date="2021-12" db="EMBL/GenBank/DDBJ databases">
        <authorList>
            <person name="King R."/>
        </authorList>
    </citation>
    <scope>NUCLEOTIDE SEQUENCE</scope>
</reference>
<evidence type="ECO:0000313" key="4">
    <source>
        <dbReference type="EMBL" id="CAH0597038.1"/>
    </source>
</evidence>
<proteinExistence type="inferred from homology"/>
<evidence type="ECO:0000256" key="1">
    <source>
        <dbReference type="ARBA" id="ARBA00008686"/>
    </source>
</evidence>
<keyword evidence="5" id="KW-1185">Reference proteome</keyword>
<dbReference type="EMBL" id="LR824026">
    <property type="protein sequence ID" value="CAH0597038.1"/>
    <property type="molecule type" value="Genomic_DNA"/>
</dbReference>
<feature type="coiled-coil region" evidence="3">
    <location>
        <begin position="108"/>
        <end position="234"/>
    </location>
</feature>
<dbReference type="PANTHER" id="PTHR16294">
    <property type="entry name" value="DYSTROBREVIN BINDING PROTEIN 1 DYSBINDIN"/>
    <property type="match status" value="1"/>
</dbReference>
<keyword evidence="3" id="KW-0175">Coiled coil</keyword>
<sequence>MHELSRQCVKSRQHQVVKLNNVYVLSLIFYKTKTMLGNLKEFISVVQDGLTSNNNLRHTLQEVQKVTNIFKDRQKVAHESKVNYGAGGALLEKYQEEWATIHENADINAKAADEVDKLILELHDATKKRLQSANELANNLSMIPTLTASVAQCMDSLKNVQSLMQSVEEELVEFEDIVERSKMENWKMDHHYHLTMYKEKKMVALEEVRNKLAKENSQLNLERERQQLAEFQVKREHSSNAFQQDVAKYLAGITPPSQPSTPKVTLEQIQLDDDCTDLEKFLDS</sequence>
<dbReference type="GO" id="GO:0005737">
    <property type="term" value="C:cytoplasm"/>
    <property type="evidence" value="ECO:0007669"/>
    <property type="project" value="InterPro"/>
</dbReference>
<accession>A0A9P0FT58</accession>
<dbReference type="PANTHER" id="PTHR16294:SF4">
    <property type="entry name" value="DYSBINDIN DOMAIN-CONTAINING PROTEIN 1"/>
    <property type="match status" value="1"/>
</dbReference>
<evidence type="ECO:0000256" key="2">
    <source>
        <dbReference type="ARBA" id="ARBA00040078"/>
    </source>
</evidence>
<organism evidence="4 5">
    <name type="scientific">Chrysodeixis includens</name>
    <name type="common">Soybean looper</name>
    <name type="synonym">Pseudoplusia includens</name>
    <dbReference type="NCBI Taxonomy" id="689277"/>
    <lineage>
        <taxon>Eukaryota</taxon>
        <taxon>Metazoa</taxon>
        <taxon>Ecdysozoa</taxon>
        <taxon>Arthropoda</taxon>
        <taxon>Hexapoda</taxon>
        <taxon>Insecta</taxon>
        <taxon>Pterygota</taxon>
        <taxon>Neoptera</taxon>
        <taxon>Endopterygota</taxon>
        <taxon>Lepidoptera</taxon>
        <taxon>Glossata</taxon>
        <taxon>Ditrysia</taxon>
        <taxon>Noctuoidea</taxon>
        <taxon>Noctuidae</taxon>
        <taxon>Plusiinae</taxon>
        <taxon>Chrysodeixis</taxon>
    </lineage>
</organism>
<dbReference type="Proteomes" id="UP001154114">
    <property type="component" value="Chromosome 23"/>
</dbReference>
<protein>
    <recommendedName>
        <fullName evidence="2">Dysbindin domain-containing protein 1</fullName>
    </recommendedName>
</protein>
<dbReference type="OrthoDB" id="2445127at2759"/>
<dbReference type="InterPro" id="IPR007531">
    <property type="entry name" value="Dysbindin"/>
</dbReference>
<name>A0A9P0FT58_CHRIL</name>
<comment type="similarity">
    <text evidence="1">Belongs to the dysbindin family.</text>
</comment>